<dbReference type="PANTHER" id="PTHR43792:SF1">
    <property type="entry name" value="N-ACETYLTRANSFERASE DOMAIN-CONTAINING PROTEIN"/>
    <property type="match status" value="1"/>
</dbReference>
<dbReference type="EMBL" id="JADFUA010000007">
    <property type="protein sequence ID" value="MBE9610109.1"/>
    <property type="molecule type" value="Genomic_DNA"/>
</dbReference>
<accession>A0A8J7FQ02</accession>
<evidence type="ECO:0000313" key="2">
    <source>
        <dbReference type="EMBL" id="MBE9610109.1"/>
    </source>
</evidence>
<evidence type="ECO:0000259" key="1">
    <source>
        <dbReference type="PROSITE" id="PS51186"/>
    </source>
</evidence>
<dbReference type="PANTHER" id="PTHR43792">
    <property type="entry name" value="GNAT FAMILY, PUTATIVE (AFU_ORTHOLOGUE AFUA_3G00765)-RELATED-RELATED"/>
    <property type="match status" value="1"/>
</dbReference>
<organism evidence="2 3">
    <name type="scientific">Chitinilyticum piscinae</name>
    <dbReference type="NCBI Taxonomy" id="2866724"/>
    <lineage>
        <taxon>Bacteria</taxon>
        <taxon>Pseudomonadati</taxon>
        <taxon>Pseudomonadota</taxon>
        <taxon>Betaproteobacteria</taxon>
        <taxon>Neisseriales</taxon>
        <taxon>Chitinibacteraceae</taxon>
        <taxon>Chitinilyticum</taxon>
    </lineage>
</organism>
<dbReference type="InterPro" id="IPR051531">
    <property type="entry name" value="N-acetyltransferase"/>
</dbReference>
<gene>
    <name evidence="2" type="ORF">INR99_12235</name>
</gene>
<dbReference type="Gene3D" id="3.40.630.30">
    <property type="match status" value="1"/>
</dbReference>
<proteinExistence type="predicted"/>
<dbReference type="PROSITE" id="PS51186">
    <property type="entry name" value="GNAT"/>
    <property type="match status" value="1"/>
</dbReference>
<reference evidence="2 3" key="1">
    <citation type="submission" date="2020-10" db="EMBL/GenBank/DDBJ databases">
        <title>The genome sequence of Chitinilyticum litopenaei 4Y14.</title>
        <authorList>
            <person name="Liu Y."/>
        </authorList>
    </citation>
    <scope>NUCLEOTIDE SEQUENCE [LARGE SCALE GENOMIC DNA]</scope>
    <source>
        <strain evidence="2 3">4Y14</strain>
    </source>
</reference>
<dbReference type="InterPro" id="IPR016181">
    <property type="entry name" value="Acyl_CoA_acyltransferase"/>
</dbReference>
<evidence type="ECO:0000313" key="3">
    <source>
        <dbReference type="Proteomes" id="UP000604481"/>
    </source>
</evidence>
<protein>
    <submittedName>
        <fullName evidence="2">GNAT family N-acetyltransferase</fullName>
    </submittedName>
</protein>
<comment type="caution">
    <text evidence="2">The sequence shown here is derived from an EMBL/GenBank/DDBJ whole genome shotgun (WGS) entry which is preliminary data.</text>
</comment>
<keyword evidence="3" id="KW-1185">Reference proteome</keyword>
<dbReference type="GO" id="GO:0016747">
    <property type="term" value="F:acyltransferase activity, transferring groups other than amino-acyl groups"/>
    <property type="evidence" value="ECO:0007669"/>
    <property type="project" value="InterPro"/>
</dbReference>
<feature type="domain" description="N-acetyltransferase" evidence="1">
    <location>
        <begin position="17"/>
        <end position="155"/>
    </location>
</feature>
<dbReference type="Proteomes" id="UP000604481">
    <property type="component" value="Unassembled WGS sequence"/>
</dbReference>
<dbReference type="InterPro" id="IPR000182">
    <property type="entry name" value="GNAT_dom"/>
</dbReference>
<sequence>MVINPIPSSLQQADEAAVLELLQDAEVMRFLGPRRPLSTPEAQAWFESELQRPSRRVFRNDADGELIGFCGVKQLDGRLDFGYFLRRCFWGHGLARQMCQHTLGALASELDLARLHIFIASDNHASLKVAAALGWRRGQTWHDGHDAGWLFHLPEGQTSHCPVQSADA</sequence>
<dbReference type="AlphaFoldDB" id="A0A8J7FQ02"/>
<dbReference type="SUPFAM" id="SSF55729">
    <property type="entry name" value="Acyl-CoA N-acyltransferases (Nat)"/>
    <property type="match status" value="1"/>
</dbReference>
<dbReference type="Pfam" id="PF13302">
    <property type="entry name" value="Acetyltransf_3"/>
    <property type="match status" value="1"/>
</dbReference>
<name>A0A8J7FQ02_9NEIS</name>